<accession>A0A1M5MVZ7</accession>
<proteinExistence type="predicted"/>
<feature type="transmembrane region" description="Helical" evidence="1">
    <location>
        <begin position="238"/>
        <end position="255"/>
    </location>
</feature>
<keyword evidence="1" id="KW-0812">Transmembrane</keyword>
<organism evidence="3 4">
    <name type="scientific">Chryseobacterium arachidis</name>
    <dbReference type="NCBI Taxonomy" id="1416778"/>
    <lineage>
        <taxon>Bacteria</taxon>
        <taxon>Pseudomonadati</taxon>
        <taxon>Bacteroidota</taxon>
        <taxon>Flavobacteriia</taxon>
        <taxon>Flavobacteriales</taxon>
        <taxon>Weeksellaceae</taxon>
        <taxon>Chryseobacterium group</taxon>
        <taxon>Chryseobacterium</taxon>
    </lineage>
</organism>
<feature type="transmembrane region" description="Helical" evidence="1">
    <location>
        <begin position="329"/>
        <end position="351"/>
    </location>
</feature>
<feature type="transmembrane region" description="Helical" evidence="1">
    <location>
        <begin position="302"/>
        <end position="323"/>
    </location>
</feature>
<protein>
    <submittedName>
        <fullName evidence="3">Peptidoglycan/LPS O-acetylase OafA/YrhL, contains acyltransferase and SGNH-hydrolase domains</fullName>
    </submittedName>
</protein>
<dbReference type="InterPro" id="IPR050879">
    <property type="entry name" value="Acyltransferase_3"/>
</dbReference>
<feature type="transmembrane region" description="Helical" evidence="1">
    <location>
        <begin position="171"/>
        <end position="189"/>
    </location>
</feature>
<evidence type="ECO:0000313" key="4">
    <source>
        <dbReference type="Proteomes" id="UP000184518"/>
    </source>
</evidence>
<keyword evidence="4" id="KW-1185">Reference proteome</keyword>
<keyword evidence="3" id="KW-0012">Acyltransferase</keyword>
<dbReference type="Pfam" id="PF01757">
    <property type="entry name" value="Acyl_transf_3"/>
    <property type="match status" value="1"/>
</dbReference>
<dbReference type="Proteomes" id="UP000184518">
    <property type="component" value="Unassembled WGS sequence"/>
</dbReference>
<keyword evidence="3" id="KW-0378">Hydrolase</keyword>
<dbReference type="PANTHER" id="PTHR23028">
    <property type="entry name" value="ACETYLTRANSFERASE"/>
    <property type="match status" value="1"/>
</dbReference>
<reference evidence="4" key="1">
    <citation type="submission" date="2016-11" db="EMBL/GenBank/DDBJ databases">
        <authorList>
            <person name="Varghese N."/>
            <person name="Submissions S."/>
        </authorList>
    </citation>
    <scope>NUCLEOTIDE SEQUENCE [LARGE SCALE GENOMIC DNA]</scope>
    <source>
        <strain evidence="4">DSM 27619</strain>
    </source>
</reference>
<feature type="transmembrane region" description="Helical" evidence="1">
    <location>
        <begin position="209"/>
        <end position="226"/>
    </location>
</feature>
<dbReference type="GO" id="GO:0009103">
    <property type="term" value="P:lipopolysaccharide biosynthetic process"/>
    <property type="evidence" value="ECO:0007669"/>
    <property type="project" value="TreeGrafter"/>
</dbReference>
<dbReference type="STRING" id="1416778.SAMN05443633_12611"/>
<dbReference type="GO" id="GO:0016787">
    <property type="term" value="F:hydrolase activity"/>
    <property type="evidence" value="ECO:0007669"/>
    <property type="project" value="UniProtKB-KW"/>
</dbReference>
<feature type="transmembrane region" description="Helical" evidence="1">
    <location>
        <begin position="43"/>
        <end position="68"/>
    </location>
</feature>
<keyword evidence="3" id="KW-0808">Transferase</keyword>
<dbReference type="EMBL" id="FQUT01000026">
    <property type="protein sequence ID" value="SHG81506.1"/>
    <property type="molecule type" value="Genomic_DNA"/>
</dbReference>
<dbReference type="GO" id="GO:0016747">
    <property type="term" value="F:acyltransferase activity, transferring groups other than amino-acyl groups"/>
    <property type="evidence" value="ECO:0007669"/>
    <property type="project" value="InterPro"/>
</dbReference>
<sequence length="360" mass="43398">MKNLLKVEAPEKRNFGLDLLRFIAIFTVLISHSILLLPSKFQFIHLLITDGVLIFFVLSGFLIGRILIRDFEQGISFKKIIHFWKRRWFRTIPAYLVSIFLIITLSYLTHTHFQKWEVLKTIFFIQNLNHEPKSFFIESWSLSIEEWFYLTLPILLFIFHKISKVSIKINIIIIFFIVFIASNFIRLFYFQNLNIGTLTEWDNNLRKPVITRLDSILIGVLGAWIFHFKRLFFDKNKTILFVLGFIIFLFNKFLFDFFTEFNFYSCVLYFCIMPFSILMMLPQFYYLKETKLHFVNKIITKGSLISYSMYLVNLTIVSFLILNHLPFNFFIKFLLFWILTILFSILMYKWVEIPFMNMRK</sequence>
<feature type="transmembrane region" description="Helical" evidence="1">
    <location>
        <begin position="88"/>
        <end position="108"/>
    </location>
</feature>
<dbReference type="GO" id="GO:0016020">
    <property type="term" value="C:membrane"/>
    <property type="evidence" value="ECO:0007669"/>
    <property type="project" value="TreeGrafter"/>
</dbReference>
<keyword evidence="1" id="KW-0472">Membrane</keyword>
<evidence type="ECO:0000313" key="3">
    <source>
        <dbReference type="EMBL" id="SHG81506.1"/>
    </source>
</evidence>
<feature type="transmembrane region" description="Helical" evidence="1">
    <location>
        <begin position="20"/>
        <end position="37"/>
    </location>
</feature>
<evidence type="ECO:0000259" key="2">
    <source>
        <dbReference type="Pfam" id="PF01757"/>
    </source>
</evidence>
<dbReference type="RefSeq" id="WP_178362497.1">
    <property type="nucleotide sequence ID" value="NZ_FQUT01000026.1"/>
</dbReference>
<name>A0A1M5MVZ7_9FLAO</name>
<feature type="domain" description="Acyltransferase 3" evidence="2">
    <location>
        <begin position="15"/>
        <end position="348"/>
    </location>
</feature>
<gene>
    <name evidence="3" type="ORF">SAMN05443633_12611</name>
</gene>
<feature type="transmembrane region" description="Helical" evidence="1">
    <location>
        <begin position="261"/>
        <end position="281"/>
    </location>
</feature>
<keyword evidence="1" id="KW-1133">Transmembrane helix</keyword>
<dbReference type="PANTHER" id="PTHR23028:SF53">
    <property type="entry name" value="ACYL_TRANSF_3 DOMAIN-CONTAINING PROTEIN"/>
    <property type="match status" value="1"/>
</dbReference>
<dbReference type="AlphaFoldDB" id="A0A1M5MVZ7"/>
<dbReference type="InterPro" id="IPR002656">
    <property type="entry name" value="Acyl_transf_3_dom"/>
</dbReference>
<evidence type="ECO:0000256" key="1">
    <source>
        <dbReference type="SAM" id="Phobius"/>
    </source>
</evidence>